<evidence type="ECO:0000313" key="2">
    <source>
        <dbReference type="Proteomes" id="UP000199421"/>
    </source>
</evidence>
<protein>
    <submittedName>
        <fullName evidence="1">Uncharacterized protein</fullName>
    </submittedName>
</protein>
<sequence>MANEYLLASYEIKDELMREILVAAQLGNIAWGSICTRYGVMKNLKWQ</sequence>
<accession>A0A1H7GTL9</accession>
<organism evidence="1 2">
    <name type="scientific">Olivibacter domesticus</name>
    <name type="common">Pseudosphingobacterium domesticum</name>
    <dbReference type="NCBI Taxonomy" id="407022"/>
    <lineage>
        <taxon>Bacteria</taxon>
        <taxon>Pseudomonadati</taxon>
        <taxon>Bacteroidota</taxon>
        <taxon>Sphingobacteriia</taxon>
        <taxon>Sphingobacteriales</taxon>
        <taxon>Sphingobacteriaceae</taxon>
        <taxon>Olivibacter</taxon>
    </lineage>
</organism>
<gene>
    <name evidence="1" type="ORF">SAMN05661044_00189</name>
</gene>
<dbReference type="AlphaFoldDB" id="A0A1H7GTL9"/>
<name>A0A1H7GTL9_OLID1</name>
<dbReference type="STRING" id="407022.SAMN05661044_00189"/>
<proteinExistence type="predicted"/>
<reference evidence="2" key="1">
    <citation type="submission" date="2016-10" db="EMBL/GenBank/DDBJ databases">
        <authorList>
            <person name="Varghese N."/>
            <person name="Submissions S."/>
        </authorList>
    </citation>
    <scope>NUCLEOTIDE SEQUENCE [LARGE SCALE GENOMIC DNA]</scope>
    <source>
        <strain evidence="2">DSM 18733</strain>
    </source>
</reference>
<evidence type="ECO:0000313" key="1">
    <source>
        <dbReference type="EMBL" id="SEK41523.1"/>
    </source>
</evidence>
<dbReference type="Proteomes" id="UP000199421">
    <property type="component" value="Unassembled WGS sequence"/>
</dbReference>
<dbReference type="EMBL" id="FOAF01000001">
    <property type="protein sequence ID" value="SEK41523.1"/>
    <property type="molecule type" value="Genomic_DNA"/>
</dbReference>
<keyword evidence="2" id="KW-1185">Reference proteome</keyword>